<evidence type="ECO:0000313" key="2">
    <source>
        <dbReference type="EMBL" id="KEF55712.1"/>
    </source>
</evidence>
<organism evidence="2 3">
    <name type="scientific">Exophiala aquamarina CBS 119918</name>
    <dbReference type="NCBI Taxonomy" id="1182545"/>
    <lineage>
        <taxon>Eukaryota</taxon>
        <taxon>Fungi</taxon>
        <taxon>Dikarya</taxon>
        <taxon>Ascomycota</taxon>
        <taxon>Pezizomycotina</taxon>
        <taxon>Eurotiomycetes</taxon>
        <taxon>Chaetothyriomycetidae</taxon>
        <taxon>Chaetothyriales</taxon>
        <taxon>Herpotrichiellaceae</taxon>
        <taxon>Exophiala</taxon>
    </lineage>
</organism>
<feature type="transmembrane region" description="Helical" evidence="1">
    <location>
        <begin position="107"/>
        <end position="131"/>
    </location>
</feature>
<dbReference type="OrthoDB" id="5306317at2759"/>
<keyword evidence="1" id="KW-0812">Transmembrane</keyword>
<proteinExistence type="predicted"/>
<accession>A0A072P7L0</accession>
<reference evidence="2 3" key="1">
    <citation type="submission" date="2013-03" db="EMBL/GenBank/DDBJ databases">
        <title>The Genome Sequence of Exophiala aquamarina CBS 119918.</title>
        <authorList>
            <consortium name="The Broad Institute Genomics Platform"/>
            <person name="Cuomo C."/>
            <person name="de Hoog S."/>
            <person name="Gorbushina A."/>
            <person name="Walker B."/>
            <person name="Young S.K."/>
            <person name="Zeng Q."/>
            <person name="Gargeya S."/>
            <person name="Fitzgerald M."/>
            <person name="Haas B."/>
            <person name="Abouelleil A."/>
            <person name="Allen A.W."/>
            <person name="Alvarado L."/>
            <person name="Arachchi H.M."/>
            <person name="Berlin A.M."/>
            <person name="Chapman S.B."/>
            <person name="Gainer-Dewar J."/>
            <person name="Goldberg J."/>
            <person name="Griggs A."/>
            <person name="Gujja S."/>
            <person name="Hansen M."/>
            <person name="Howarth C."/>
            <person name="Imamovic A."/>
            <person name="Ireland A."/>
            <person name="Larimer J."/>
            <person name="McCowan C."/>
            <person name="Murphy C."/>
            <person name="Pearson M."/>
            <person name="Poon T.W."/>
            <person name="Priest M."/>
            <person name="Roberts A."/>
            <person name="Saif S."/>
            <person name="Shea T."/>
            <person name="Sisk P."/>
            <person name="Sykes S."/>
            <person name="Wortman J."/>
            <person name="Nusbaum C."/>
            <person name="Birren B."/>
        </authorList>
    </citation>
    <scope>NUCLEOTIDE SEQUENCE [LARGE SCALE GENOMIC DNA]</scope>
    <source>
        <strain evidence="2 3">CBS 119918</strain>
    </source>
</reference>
<keyword evidence="1" id="KW-0472">Membrane</keyword>
<dbReference type="Proteomes" id="UP000027920">
    <property type="component" value="Unassembled WGS sequence"/>
</dbReference>
<comment type="caution">
    <text evidence="2">The sequence shown here is derived from an EMBL/GenBank/DDBJ whole genome shotgun (WGS) entry which is preliminary data.</text>
</comment>
<dbReference type="AlphaFoldDB" id="A0A072P7L0"/>
<keyword evidence="3" id="KW-1185">Reference proteome</keyword>
<name>A0A072P7L0_9EURO</name>
<evidence type="ECO:0000313" key="3">
    <source>
        <dbReference type="Proteomes" id="UP000027920"/>
    </source>
</evidence>
<protein>
    <submittedName>
        <fullName evidence="2">Uncharacterized protein</fullName>
    </submittedName>
</protein>
<dbReference type="RefSeq" id="XP_013258302.1">
    <property type="nucleotide sequence ID" value="XM_013402848.1"/>
</dbReference>
<gene>
    <name evidence="2" type="ORF">A1O9_08462</name>
</gene>
<feature type="transmembrane region" description="Helical" evidence="1">
    <location>
        <begin position="41"/>
        <end position="62"/>
    </location>
</feature>
<feature type="transmembrane region" description="Helical" evidence="1">
    <location>
        <begin position="151"/>
        <end position="170"/>
    </location>
</feature>
<dbReference type="HOGENOM" id="CLU_040838_0_0_1"/>
<dbReference type="EMBL" id="AMGV01000007">
    <property type="protein sequence ID" value="KEF55712.1"/>
    <property type="molecule type" value="Genomic_DNA"/>
</dbReference>
<dbReference type="VEuPathDB" id="FungiDB:A1O9_08462"/>
<evidence type="ECO:0000256" key="1">
    <source>
        <dbReference type="SAM" id="Phobius"/>
    </source>
</evidence>
<keyword evidence="1" id="KW-1133">Transmembrane helix</keyword>
<dbReference type="GeneID" id="25283375"/>
<sequence>MATAAQPVYFELSWSILSTIGLVNTLFGLLVGGITTFSPICAVPIITSLSCAIANGLCYYAFYNESYPVTNRAVASVFADIAWMAQEAGYSFYSYIILTRMLRRKSLYIFTGLFWFSMLGILSIRVSIAVLRVGIITGSNDKGQKTINSLHVGYFVLIATVECISAFFLLRTFHKAKVMSRETAIRTDLLRHLMRSTEGRLALLAILGTMRAITYSFQASAQSATGIASQLDRFAYTLECMFPIMML</sequence>
<feature type="transmembrane region" description="Helical" evidence="1">
    <location>
        <begin position="12"/>
        <end position="34"/>
    </location>
</feature>